<evidence type="ECO:0000313" key="6">
    <source>
        <dbReference type="EMBL" id="RIW31068.1"/>
    </source>
</evidence>
<dbReference type="SMART" id="SM00849">
    <property type="entry name" value="Lactamase_B"/>
    <property type="match status" value="1"/>
</dbReference>
<evidence type="ECO:0000259" key="5">
    <source>
        <dbReference type="SMART" id="SM00849"/>
    </source>
</evidence>
<dbReference type="InterPro" id="IPR001279">
    <property type="entry name" value="Metallo-B-lactamas"/>
</dbReference>
<keyword evidence="7" id="KW-1185">Reference proteome</keyword>
<evidence type="ECO:0000256" key="3">
    <source>
        <dbReference type="ARBA" id="ARBA00022801"/>
    </source>
</evidence>
<gene>
    <name evidence="6" type="ORF">D3H55_15785</name>
</gene>
<dbReference type="EMBL" id="QXIR01000023">
    <property type="protein sequence ID" value="RIW31068.1"/>
    <property type="molecule type" value="Genomic_DNA"/>
</dbReference>
<dbReference type="Pfam" id="PF00753">
    <property type="entry name" value="Lactamase_B"/>
    <property type="match status" value="1"/>
</dbReference>
<reference evidence="6 7" key="1">
    <citation type="submission" date="2018-09" db="EMBL/GenBank/DDBJ databases">
        <title>Bacillus saliacetes sp. nov., isolated from Thai shrimp paste (Ka-pi).</title>
        <authorList>
            <person name="Daroonpunt R."/>
            <person name="Tanasupawat S."/>
            <person name="Yiamsombut S."/>
        </authorList>
    </citation>
    <scope>NUCLEOTIDE SEQUENCE [LARGE SCALE GENOMIC DNA]</scope>
    <source>
        <strain evidence="6 7">SKP7-4</strain>
    </source>
</reference>
<dbReference type="Proteomes" id="UP000265801">
    <property type="component" value="Unassembled WGS sequence"/>
</dbReference>
<dbReference type="SUPFAM" id="SSF56281">
    <property type="entry name" value="Metallo-hydrolase/oxidoreductase"/>
    <property type="match status" value="1"/>
</dbReference>
<feature type="domain" description="Metallo-beta-lactamase" evidence="5">
    <location>
        <begin position="12"/>
        <end position="192"/>
    </location>
</feature>
<evidence type="ECO:0000313" key="7">
    <source>
        <dbReference type="Proteomes" id="UP000265801"/>
    </source>
</evidence>
<accession>A0A3A1QYE8</accession>
<dbReference type="PANTHER" id="PTHR46233">
    <property type="entry name" value="HYDROXYACYLGLUTATHIONE HYDROLASE GLOC"/>
    <property type="match status" value="1"/>
</dbReference>
<comment type="cofactor">
    <cofactor evidence="1">
        <name>Zn(2+)</name>
        <dbReference type="ChEBI" id="CHEBI:29105"/>
    </cofactor>
</comment>
<dbReference type="GO" id="GO:0046872">
    <property type="term" value="F:metal ion binding"/>
    <property type="evidence" value="ECO:0007669"/>
    <property type="project" value="UniProtKB-KW"/>
</dbReference>
<protein>
    <submittedName>
        <fullName evidence="6">MBL fold metallo-hydrolase</fullName>
    </submittedName>
</protein>
<dbReference type="RefSeq" id="WP_119548286.1">
    <property type="nucleotide sequence ID" value="NZ_QXIR01000023.1"/>
</dbReference>
<dbReference type="CDD" id="cd06262">
    <property type="entry name" value="metallo-hydrolase-like_MBL-fold"/>
    <property type="match status" value="1"/>
</dbReference>
<comment type="caution">
    <text evidence="6">The sequence shown here is derived from an EMBL/GenBank/DDBJ whole genome shotgun (WGS) entry which is preliminary data.</text>
</comment>
<dbReference type="InterPro" id="IPR036866">
    <property type="entry name" value="RibonucZ/Hydroxyglut_hydro"/>
</dbReference>
<proteinExistence type="predicted"/>
<organism evidence="6 7">
    <name type="scientific">Bacillus salacetis</name>
    <dbReference type="NCBI Taxonomy" id="2315464"/>
    <lineage>
        <taxon>Bacteria</taxon>
        <taxon>Bacillati</taxon>
        <taxon>Bacillota</taxon>
        <taxon>Bacilli</taxon>
        <taxon>Bacillales</taxon>
        <taxon>Bacillaceae</taxon>
        <taxon>Bacillus</taxon>
    </lineage>
</organism>
<dbReference type="Gene3D" id="3.60.15.10">
    <property type="entry name" value="Ribonuclease Z/Hydroxyacylglutathione hydrolase-like"/>
    <property type="match status" value="1"/>
</dbReference>
<dbReference type="GO" id="GO:0016787">
    <property type="term" value="F:hydrolase activity"/>
    <property type="evidence" value="ECO:0007669"/>
    <property type="project" value="UniProtKB-KW"/>
</dbReference>
<dbReference type="PANTHER" id="PTHR46233:SF3">
    <property type="entry name" value="HYDROXYACYLGLUTATHIONE HYDROLASE GLOC"/>
    <property type="match status" value="1"/>
</dbReference>
<evidence type="ECO:0000256" key="1">
    <source>
        <dbReference type="ARBA" id="ARBA00001947"/>
    </source>
</evidence>
<keyword evidence="2" id="KW-0479">Metal-binding</keyword>
<evidence type="ECO:0000256" key="4">
    <source>
        <dbReference type="ARBA" id="ARBA00022833"/>
    </source>
</evidence>
<dbReference type="InterPro" id="IPR051453">
    <property type="entry name" value="MBL_Glyoxalase_II"/>
</dbReference>
<evidence type="ECO:0000256" key="2">
    <source>
        <dbReference type="ARBA" id="ARBA00022723"/>
    </source>
</evidence>
<keyword evidence="4" id="KW-0862">Zinc</keyword>
<name>A0A3A1QYE8_9BACI</name>
<sequence length="211" mass="23526">MNWKRLPLGPLQTNCYCLWNEKKECVLFDPGEEAGKLIKWLKANQLNPLAILLTHAHFDHIGAVDKVREAFEIPLYVHEKEAKWLLDPSLNGSQLFAMSEMVRLKPADHVIKNEKTLTVGSFTFDLYETPGHSPGSVSYYHGGEQVVFAGDTLFMGSIGRTDLPGGNHKELIKSIHDNLLTLPEDTIVLSGHGPETTIGNEMDSNPFLNGF</sequence>
<dbReference type="AlphaFoldDB" id="A0A3A1QYE8"/>
<keyword evidence="3 6" id="KW-0378">Hydrolase</keyword>
<dbReference type="OrthoDB" id="9802248at2"/>